<reference evidence="2 3" key="1">
    <citation type="submission" date="2021-03" db="EMBL/GenBank/DDBJ databases">
        <title>Whole genome sequence of Jiella sp. MQZ13P-4.</title>
        <authorList>
            <person name="Tuo L."/>
        </authorList>
    </citation>
    <scope>NUCLEOTIDE SEQUENCE [LARGE SCALE GENOMIC DNA]</scope>
    <source>
        <strain evidence="2 3">MQZ13P-4</strain>
    </source>
</reference>
<dbReference type="RefSeq" id="WP_207349371.1">
    <property type="nucleotide sequence ID" value="NZ_JAFMPY010000003.1"/>
</dbReference>
<evidence type="ECO:0000256" key="1">
    <source>
        <dbReference type="SAM" id="SignalP"/>
    </source>
</evidence>
<proteinExistence type="predicted"/>
<feature type="chain" id="PRO_5045363332" evidence="1">
    <location>
        <begin position="26"/>
        <end position="240"/>
    </location>
</feature>
<gene>
    <name evidence="2" type="ORF">J1C47_03720</name>
</gene>
<organism evidence="2 3">
    <name type="scientific">Jiella sonneratiae</name>
    <dbReference type="NCBI Taxonomy" id="2816856"/>
    <lineage>
        <taxon>Bacteria</taxon>
        <taxon>Pseudomonadati</taxon>
        <taxon>Pseudomonadota</taxon>
        <taxon>Alphaproteobacteria</taxon>
        <taxon>Hyphomicrobiales</taxon>
        <taxon>Aurantimonadaceae</taxon>
        <taxon>Jiella</taxon>
    </lineage>
</organism>
<sequence>MKSRIFVSLLTAASTVSLLAAPANAGGAPVACYQPVSEPAAYATVEESYVVRPAETVYDVVPARYGWGTRQVEVEPGRVVETPVAAEYRWVERQVVLEPARVVRHAAPATYQTVSEPVLLEPGGARFEWRVVNGKRVYCRVAVEPRYGSSARTIVVPGREWTEVIPAQYGVSRERVLVRPATVERYVVAPRYETVREWMVIEPERRVARVIPAQYGTRQVTVKVREERSGWRQVHLRGSC</sequence>
<accession>A0ABS3IZA2</accession>
<protein>
    <submittedName>
        <fullName evidence="2">Uncharacterized protein</fullName>
    </submittedName>
</protein>
<evidence type="ECO:0000313" key="2">
    <source>
        <dbReference type="EMBL" id="MBO0902735.1"/>
    </source>
</evidence>
<dbReference type="Proteomes" id="UP000664288">
    <property type="component" value="Unassembled WGS sequence"/>
</dbReference>
<dbReference type="EMBL" id="JAFMPY010000003">
    <property type="protein sequence ID" value="MBO0902735.1"/>
    <property type="molecule type" value="Genomic_DNA"/>
</dbReference>
<keyword evidence="3" id="KW-1185">Reference proteome</keyword>
<name>A0ABS3IZA2_9HYPH</name>
<feature type="signal peptide" evidence="1">
    <location>
        <begin position="1"/>
        <end position="25"/>
    </location>
</feature>
<comment type="caution">
    <text evidence="2">The sequence shown here is derived from an EMBL/GenBank/DDBJ whole genome shotgun (WGS) entry which is preliminary data.</text>
</comment>
<evidence type="ECO:0000313" key="3">
    <source>
        <dbReference type="Proteomes" id="UP000664288"/>
    </source>
</evidence>
<keyword evidence="1" id="KW-0732">Signal</keyword>